<protein>
    <recommendedName>
        <fullName evidence="4">Transcriptional regulator</fullName>
    </recommendedName>
</protein>
<comment type="caution">
    <text evidence="2">The sequence shown here is derived from an EMBL/GenBank/DDBJ whole genome shotgun (WGS) entry which is preliminary data.</text>
</comment>
<evidence type="ECO:0000313" key="3">
    <source>
        <dbReference type="Proteomes" id="UP001523219"/>
    </source>
</evidence>
<evidence type="ECO:0000256" key="1">
    <source>
        <dbReference type="SAM" id="MobiDB-lite"/>
    </source>
</evidence>
<evidence type="ECO:0008006" key="4">
    <source>
        <dbReference type="Google" id="ProtNLM"/>
    </source>
</evidence>
<organism evidence="2 3">
    <name type="scientific">Streptomyces macrolidinus</name>
    <dbReference type="NCBI Taxonomy" id="2952607"/>
    <lineage>
        <taxon>Bacteria</taxon>
        <taxon>Bacillati</taxon>
        <taxon>Actinomycetota</taxon>
        <taxon>Actinomycetes</taxon>
        <taxon>Kitasatosporales</taxon>
        <taxon>Streptomycetaceae</taxon>
        <taxon>Streptomyces</taxon>
    </lineage>
</organism>
<keyword evidence="3" id="KW-1185">Reference proteome</keyword>
<dbReference type="EMBL" id="JAMWMR010000005">
    <property type="protein sequence ID" value="MCN9240713.1"/>
    <property type="molecule type" value="Genomic_DNA"/>
</dbReference>
<dbReference type="RefSeq" id="WP_252423427.1">
    <property type="nucleotide sequence ID" value="NZ_JAMWMR010000005.1"/>
</dbReference>
<feature type="region of interest" description="Disordered" evidence="1">
    <location>
        <begin position="1"/>
        <end position="27"/>
    </location>
</feature>
<dbReference type="Proteomes" id="UP001523219">
    <property type="component" value="Unassembled WGS sequence"/>
</dbReference>
<evidence type="ECO:0000313" key="2">
    <source>
        <dbReference type="EMBL" id="MCN9240713.1"/>
    </source>
</evidence>
<reference evidence="2 3" key="1">
    <citation type="submission" date="2022-05" db="EMBL/GenBank/DDBJ databases">
        <title>Streptomyces sp. nov. RY43-2 isolated from soil of a peat swamp forest.</title>
        <authorList>
            <person name="Kanchanasin P."/>
            <person name="Tanasupawat S."/>
            <person name="Phongsopitanun W."/>
        </authorList>
    </citation>
    <scope>NUCLEOTIDE SEQUENCE [LARGE SCALE GENOMIC DNA]</scope>
    <source>
        <strain evidence="2 3">RY43-2</strain>
    </source>
</reference>
<sequence length="119" mass="13009">MPESGNGSAYTAKPVQALDPATGSRQRRLATRLADMVPSARTIRVSQHEPDRTWPSPYARAYNAQGRVVALNRAQGLTAARWVMRVHAWANWSEAHDLDLATGVLRPAVEAHAAADGRR</sequence>
<name>A0ABT0ZAC6_9ACTN</name>
<gene>
    <name evidence="2" type="ORF">NGF19_07865</name>
</gene>
<accession>A0ABT0ZAC6</accession>
<proteinExistence type="predicted"/>